<evidence type="ECO:0000313" key="3">
    <source>
        <dbReference type="Proteomes" id="UP000663844"/>
    </source>
</evidence>
<keyword evidence="1" id="KW-0472">Membrane</keyword>
<keyword evidence="1" id="KW-1133">Transmembrane helix</keyword>
<accession>A0A820LZZ7</accession>
<proteinExistence type="predicted"/>
<organism evidence="2 3">
    <name type="scientific">Adineta steineri</name>
    <dbReference type="NCBI Taxonomy" id="433720"/>
    <lineage>
        <taxon>Eukaryota</taxon>
        <taxon>Metazoa</taxon>
        <taxon>Spiralia</taxon>
        <taxon>Gnathifera</taxon>
        <taxon>Rotifera</taxon>
        <taxon>Eurotatoria</taxon>
        <taxon>Bdelloidea</taxon>
        <taxon>Adinetida</taxon>
        <taxon>Adinetidae</taxon>
        <taxon>Adineta</taxon>
    </lineage>
</organism>
<sequence length="130" mass="14996">MTRSNKSSIALVSNDQNLLIHQNSNLCLIDDDLTIIKQKEWIYDSIIHMCWSSILNSFIIITAIDIFLVREDLTLIQRIESIEGRLWQSCACSNSSLYLSTGTWDSAIREYSLIPSITFVKHWKITQDKT</sequence>
<feature type="transmembrane region" description="Helical" evidence="1">
    <location>
        <begin position="46"/>
        <end position="69"/>
    </location>
</feature>
<protein>
    <submittedName>
        <fullName evidence="2">Uncharacterized protein</fullName>
    </submittedName>
</protein>
<keyword evidence="1" id="KW-0812">Transmembrane</keyword>
<dbReference type="InterPro" id="IPR036322">
    <property type="entry name" value="WD40_repeat_dom_sf"/>
</dbReference>
<name>A0A820LZZ7_9BILA</name>
<dbReference type="AlphaFoldDB" id="A0A820LZZ7"/>
<evidence type="ECO:0000256" key="1">
    <source>
        <dbReference type="SAM" id="Phobius"/>
    </source>
</evidence>
<feature type="non-terminal residue" evidence="2">
    <location>
        <position position="130"/>
    </location>
</feature>
<dbReference type="EMBL" id="CAJOAZ010022398">
    <property type="protein sequence ID" value="CAF4365377.1"/>
    <property type="molecule type" value="Genomic_DNA"/>
</dbReference>
<dbReference type="Proteomes" id="UP000663844">
    <property type="component" value="Unassembled WGS sequence"/>
</dbReference>
<reference evidence="2" key="1">
    <citation type="submission" date="2021-02" db="EMBL/GenBank/DDBJ databases">
        <authorList>
            <person name="Nowell W R."/>
        </authorList>
    </citation>
    <scope>NUCLEOTIDE SEQUENCE</scope>
</reference>
<dbReference type="SUPFAM" id="SSF50978">
    <property type="entry name" value="WD40 repeat-like"/>
    <property type="match status" value="1"/>
</dbReference>
<gene>
    <name evidence="2" type="ORF">OXD698_LOCUS49544</name>
</gene>
<evidence type="ECO:0000313" key="2">
    <source>
        <dbReference type="EMBL" id="CAF4365377.1"/>
    </source>
</evidence>
<comment type="caution">
    <text evidence="2">The sequence shown here is derived from an EMBL/GenBank/DDBJ whole genome shotgun (WGS) entry which is preliminary data.</text>
</comment>